<dbReference type="Proteomes" id="UP000002195">
    <property type="component" value="Unassembled WGS sequence"/>
</dbReference>
<keyword evidence="2" id="KW-1185">Reference proteome</keyword>
<proteinExistence type="predicted"/>
<dbReference type="HOGENOM" id="CLU_194097_0_0_1"/>
<dbReference type="AlphaFoldDB" id="Q54AS6"/>
<dbReference type="GeneID" id="3385441"/>
<evidence type="ECO:0000313" key="2">
    <source>
        <dbReference type="Proteomes" id="UP000002195"/>
    </source>
</evidence>
<protein>
    <submittedName>
        <fullName evidence="1">Uncharacterized protein</fullName>
    </submittedName>
</protein>
<dbReference type="PaxDb" id="44689-DDB0215113"/>
<sequence>MEERTTNKCPHSNLSIEEAEEKKSKYMWLLTDPDEFPKFEPCVCTADCKEKIVKKNRFKERTELLTNLQYIDGKVVRLCAKRK</sequence>
<dbReference type="InParanoid" id="Q54AS6"/>
<name>Q54AS6_DICDI</name>
<comment type="caution">
    <text evidence="1">The sequence shown here is derived from an EMBL/GenBank/DDBJ whole genome shotgun (WGS) entry which is preliminary data.</text>
</comment>
<gene>
    <name evidence="1" type="ORF">DDB_G0294240</name>
</gene>
<accession>Q54AS6</accession>
<dbReference type="KEGG" id="ddi:DDB_G0294240"/>
<organism evidence="1 2">
    <name type="scientific">Dictyostelium discoideum</name>
    <name type="common">Social amoeba</name>
    <dbReference type="NCBI Taxonomy" id="44689"/>
    <lineage>
        <taxon>Eukaryota</taxon>
        <taxon>Amoebozoa</taxon>
        <taxon>Evosea</taxon>
        <taxon>Eumycetozoa</taxon>
        <taxon>Dictyostelia</taxon>
        <taxon>Dictyosteliales</taxon>
        <taxon>Dictyosteliaceae</taxon>
        <taxon>Dictyostelium</taxon>
    </lineage>
</organism>
<dbReference type="RefSeq" id="XP_628777.1">
    <property type="nucleotide sequence ID" value="XM_628775.1"/>
</dbReference>
<reference evidence="1 2" key="1">
    <citation type="journal article" date="2005" name="Nature">
        <title>The genome of the social amoeba Dictyostelium discoideum.</title>
        <authorList>
            <consortium name="The Dictyostelium discoideum Sequencing Consortium"/>
            <person name="Eichinger L."/>
            <person name="Pachebat J.A."/>
            <person name="Glockner G."/>
            <person name="Rajandream M.A."/>
            <person name="Sucgang R."/>
            <person name="Berriman M."/>
            <person name="Song J."/>
            <person name="Olsen R."/>
            <person name="Szafranski K."/>
            <person name="Xu Q."/>
            <person name="Tunggal B."/>
            <person name="Kummerfeld S."/>
            <person name="Madera M."/>
            <person name="Konfortov B.A."/>
            <person name="Rivero F."/>
            <person name="Bankier A.T."/>
            <person name="Lehmann R."/>
            <person name="Hamlin N."/>
            <person name="Davies R."/>
            <person name="Gaudet P."/>
            <person name="Fey P."/>
            <person name="Pilcher K."/>
            <person name="Chen G."/>
            <person name="Saunders D."/>
            <person name="Sodergren E."/>
            <person name="Davis P."/>
            <person name="Kerhornou A."/>
            <person name="Nie X."/>
            <person name="Hall N."/>
            <person name="Anjard C."/>
            <person name="Hemphill L."/>
            <person name="Bason N."/>
            <person name="Farbrother P."/>
            <person name="Desany B."/>
            <person name="Just E."/>
            <person name="Morio T."/>
            <person name="Rost R."/>
            <person name="Churcher C."/>
            <person name="Cooper J."/>
            <person name="Haydock S."/>
            <person name="van Driessche N."/>
            <person name="Cronin A."/>
            <person name="Goodhead I."/>
            <person name="Muzny D."/>
            <person name="Mourier T."/>
            <person name="Pain A."/>
            <person name="Lu M."/>
            <person name="Harper D."/>
            <person name="Lindsay R."/>
            <person name="Hauser H."/>
            <person name="James K."/>
            <person name="Quiles M."/>
            <person name="Madan Babu M."/>
            <person name="Saito T."/>
            <person name="Buchrieser C."/>
            <person name="Wardroper A."/>
            <person name="Felder M."/>
            <person name="Thangavelu M."/>
            <person name="Johnson D."/>
            <person name="Knights A."/>
            <person name="Loulseged H."/>
            <person name="Mungall K."/>
            <person name="Oliver K."/>
            <person name="Price C."/>
            <person name="Quail M.A."/>
            <person name="Urushihara H."/>
            <person name="Hernandez J."/>
            <person name="Rabbinowitsch E."/>
            <person name="Steffen D."/>
            <person name="Sanders M."/>
            <person name="Ma J."/>
            <person name="Kohara Y."/>
            <person name="Sharp S."/>
            <person name="Simmonds M."/>
            <person name="Spiegler S."/>
            <person name="Tivey A."/>
            <person name="Sugano S."/>
            <person name="White B."/>
            <person name="Walker D."/>
            <person name="Woodward J."/>
            <person name="Winckler T."/>
            <person name="Tanaka Y."/>
            <person name="Shaulsky G."/>
            <person name="Schleicher M."/>
            <person name="Weinstock G."/>
            <person name="Rosenthal A."/>
            <person name="Cox E.C."/>
            <person name="Chisholm R.L."/>
            <person name="Gibbs R."/>
            <person name="Loomis W.F."/>
            <person name="Platzer M."/>
            <person name="Kay R.R."/>
            <person name="Williams J."/>
            <person name="Dear P.H."/>
            <person name="Noegel A.A."/>
            <person name="Barrell B."/>
            <person name="Kuspa A."/>
        </authorList>
    </citation>
    <scope>NUCLEOTIDE SEQUENCE [LARGE SCALE GENOMIC DNA]</scope>
    <source>
        <strain evidence="1 2">AX4</strain>
    </source>
</reference>
<evidence type="ECO:0000313" key="1">
    <source>
        <dbReference type="EMBL" id="EAL60364.1"/>
    </source>
</evidence>
<dbReference type="EMBL" id="AAFI02000237">
    <property type="protein sequence ID" value="EAL60364.1"/>
    <property type="molecule type" value="Genomic_DNA"/>
</dbReference>
<dbReference type="VEuPathDB" id="AmoebaDB:DDB_G0294240"/>
<dbReference type="FunCoup" id="Q54AS6">
    <property type="interactions" value="877"/>
</dbReference>